<dbReference type="EMBL" id="UOEU01001120">
    <property type="protein sequence ID" value="VAW43608.1"/>
    <property type="molecule type" value="Genomic_DNA"/>
</dbReference>
<evidence type="ECO:0008006" key="2">
    <source>
        <dbReference type="Google" id="ProtNLM"/>
    </source>
</evidence>
<reference evidence="1" key="1">
    <citation type="submission" date="2018-06" db="EMBL/GenBank/DDBJ databases">
        <authorList>
            <person name="Zhirakovskaya E."/>
        </authorList>
    </citation>
    <scope>NUCLEOTIDE SEQUENCE</scope>
</reference>
<organism evidence="1">
    <name type="scientific">hydrothermal vent metagenome</name>
    <dbReference type="NCBI Taxonomy" id="652676"/>
    <lineage>
        <taxon>unclassified sequences</taxon>
        <taxon>metagenomes</taxon>
        <taxon>ecological metagenomes</taxon>
    </lineage>
</organism>
<accession>A0A3B0VJ19</accession>
<name>A0A3B0VJ19_9ZZZZ</name>
<gene>
    <name evidence="1" type="ORF">MNBD_CHLOROFLEXI01-3997</name>
</gene>
<dbReference type="AlphaFoldDB" id="A0A3B0VJ19"/>
<evidence type="ECO:0000313" key="1">
    <source>
        <dbReference type="EMBL" id="VAW43608.1"/>
    </source>
</evidence>
<dbReference type="SUPFAM" id="SSF52172">
    <property type="entry name" value="CheY-like"/>
    <property type="match status" value="1"/>
</dbReference>
<dbReference type="InterPro" id="IPR011006">
    <property type="entry name" value="CheY-like_superfamily"/>
</dbReference>
<protein>
    <recommendedName>
        <fullName evidence="2">Response regulatory domain-containing protein</fullName>
    </recommendedName>
</protein>
<dbReference type="Gene3D" id="3.40.50.2300">
    <property type="match status" value="1"/>
</dbReference>
<proteinExistence type="predicted"/>
<sequence>MQSTIQHVLILEPDRTFALQLVRALNKIGSFNVSMVPTLKEACLQMVQTDQDLAFVPVTNGDKIIRSLRAVQPDLRLILVMSSSDEEIPITYYGNVQGVLIKSLVDVELETLMENVARRPIVNMQQNRAVSQDSARSLDTVTLIAVLQEAKLGRLLQTIIFTQRSKLLAYWGELKENEAATVAIHVADDWADNKMPSRLQFIRLPARAGDLLLFTHQVAEDFLVTIVTLPEAPVSEARHQARRMAKKLKAVLEGRILAQTGLLGNGFGAGKRPSFVMVWRPDGILPSQLLIPLRRAISRLAVANACVLTHVQVQSTLVQLVVTVPPGRDNSWAAYLFKKGSEQTIRQEFELSGSLWETGFYATESTEPLSDTELRLFLDSSDPETADFSK</sequence>